<dbReference type="GO" id="GO:0020037">
    <property type="term" value="F:heme binding"/>
    <property type="evidence" value="ECO:0007669"/>
    <property type="project" value="TreeGrafter"/>
</dbReference>
<reference evidence="12 13" key="1">
    <citation type="submission" date="2016-11" db="EMBL/GenBank/DDBJ databases">
        <authorList>
            <person name="Jaros S."/>
            <person name="Januszkiewicz K."/>
            <person name="Wedrychowicz H."/>
        </authorList>
    </citation>
    <scope>NUCLEOTIDE SEQUENCE [LARGE SCALE GENOMIC DNA]</scope>
    <source>
        <strain evidence="12 13">DSM 16917</strain>
    </source>
</reference>
<name>A0A1M5R509_9GAMM</name>
<dbReference type="Proteomes" id="UP000184268">
    <property type="component" value="Unassembled WGS sequence"/>
</dbReference>
<keyword evidence="4" id="KW-0349">Heme</keyword>
<proteinExistence type="inferred from homology"/>
<comment type="subcellular location">
    <subcellularLocation>
        <location evidence="1">Cell envelope</location>
    </subcellularLocation>
</comment>
<dbReference type="InterPro" id="IPR036280">
    <property type="entry name" value="Multihaem_cyt_sf"/>
</dbReference>
<keyword evidence="13" id="KW-1185">Reference proteome</keyword>
<keyword evidence="7" id="KW-0106">Calcium</keyword>
<sequence>MMPSRALPFSLPRAAVLSAAVLALSACSGERPGTVSENWQPAFPDQYDSWASSIETDQKIDLLAKRPAMVVLWAGYPFARDYKSARGHQFAVTDVTNTLRTGGPMGVEGEHDLPASCWSCKTPDAPRLMEEYGELGFAAKKFSEVGHEITSGSIGCSDCHEDGKADLRLSRPHAQHAMEKIKQPFEQQSASLQAAQTCGQCHVEYYFQPEQENRVNIPWIFGNTADEIERYYDTRRFHDWVHPLSGAPMLKAQHPEYETWGRSVHAEHDVTCVSCHMPSKQNAQGQHYTEHNVTGAMDNYELACAQCHDSEAELRQSLASSKAAIDEARTKLEATLVKAHIEARAAWDSGAKWHQMESPLMDIRHGQWRWDFAIASHGIHAHNPEEALTLLAVGQRQANMARAKLAAVLEELGAEQVRYPELADKASAQAFVGLDMAALEAEKQRFLEQVTQHWSDATRR</sequence>
<gene>
    <name evidence="12" type="ORF">SAMN02745129_1470</name>
</gene>
<evidence type="ECO:0000256" key="6">
    <source>
        <dbReference type="ARBA" id="ARBA00022729"/>
    </source>
</evidence>
<dbReference type="GO" id="GO:0046872">
    <property type="term" value="F:metal ion binding"/>
    <property type="evidence" value="ECO:0007669"/>
    <property type="project" value="UniProtKB-KW"/>
</dbReference>
<keyword evidence="5" id="KW-0479">Metal-binding</keyword>
<dbReference type="GO" id="GO:0019645">
    <property type="term" value="P:anaerobic electron transport chain"/>
    <property type="evidence" value="ECO:0007669"/>
    <property type="project" value="TreeGrafter"/>
</dbReference>
<feature type="chain" id="PRO_5009913375" description="nitrite reductase (cytochrome; ammonia-forming)" evidence="11">
    <location>
        <begin position="29"/>
        <end position="460"/>
    </location>
</feature>
<dbReference type="InterPro" id="IPR003321">
    <property type="entry name" value="Cyt_c552"/>
</dbReference>
<dbReference type="Pfam" id="PF02335">
    <property type="entry name" value="Cytochrom_C552"/>
    <property type="match status" value="1"/>
</dbReference>
<keyword evidence="9" id="KW-0408">Iron</keyword>
<keyword evidence="6 11" id="KW-0732">Signal</keyword>
<dbReference type="PANTHER" id="PTHR30633:SF0">
    <property type="entry name" value="CYTOCHROME C-552"/>
    <property type="match status" value="1"/>
</dbReference>
<feature type="signal peptide" evidence="11">
    <location>
        <begin position="1"/>
        <end position="28"/>
    </location>
</feature>
<dbReference type="STRING" id="299255.SAMN02745129_1470"/>
<comment type="catalytic activity">
    <reaction evidence="10">
        <text>6 Fe(III)-[cytochrome c] + NH4(+) + 2 H2O = 6 Fe(II)-[cytochrome c] + nitrite + 8 H(+)</text>
        <dbReference type="Rhea" id="RHEA:13089"/>
        <dbReference type="Rhea" id="RHEA-COMP:10350"/>
        <dbReference type="Rhea" id="RHEA-COMP:14399"/>
        <dbReference type="ChEBI" id="CHEBI:15377"/>
        <dbReference type="ChEBI" id="CHEBI:15378"/>
        <dbReference type="ChEBI" id="CHEBI:16301"/>
        <dbReference type="ChEBI" id="CHEBI:28938"/>
        <dbReference type="ChEBI" id="CHEBI:29033"/>
        <dbReference type="ChEBI" id="CHEBI:29034"/>
        <dbReference type="EC" id="1.7.2.2"/>
    </reaction>
</comment>
<dbReference type="PROSITE" id="PS51257">
    <property type="entry name" value="PROKAR_LIPOPROTEIN"/>
    <property type="match status" value="1"/>
</dbReference>
<evidence type="ECO:0000256" key="8">
    <source>
        <dbReference type="ARBA" id="ARBA00023002"/>
    </source>
</evidence>
<dbReference type="PANTHER" id="PTHR30633">
    <property type="entry name" value="CYTOCHROME C-552 RESPIRATORY NITRITE REDUCTASE"/>
    <property type="match status" value="1"/>
</dbReference>
<comment type="similarity">
    <text evidence="2">Belongs to the cytochrome c-552 family.</text>
</comment>
<dbReference type="EC" id="1.7.2.2" evidence="3"/>
<dbReference type="Gene3D" id="1.10.1130.10">
    <property type="entry name" value="Flavocytochrome C3, Chain A"/>
    <property type="match status" value="1"/>
</dbReference>
<evidence type="ECO:0000256" key="5">
    <source>
        <dbReference type="ARBA" id="ARBA00022723"/>
    </source>
</evidence>
<dbReference type="AlphaFoldDB" id="A0A1M5R509"/>
<organism evidence="12 13">
    <name type="scientific">Ferrimonas marina</name>
    <dbReference type="NCBI Taxonomy" id="299255"/>
    <lineage>
        <taxon>Bacteria</taxon>
        <taxon>Pseudomonadati</taxon>
        <taxon>Pseudomonadota</taxon>
        <taxon>Gammaproteobacteria</taxon>
        <taxon>Alteromonadales</taxon>
        <taxon>Ferrimonadaceae</taxon>
        <taxon>Ferrimonas</taxon>
    </lineage>
</organism>
<evidence type="ECO:0000256" key="4">
    <source>
        <dbReference type="ARBA" id="ARBA00022617"/>
    </source>
</evidence>
<dbReference type="EMBL" id="FQXG01000002">
    <property type="protein sequence ID" value="SHH20883.1"/>
    <property type="molecule type" value="Genomic_DNA"/>
</dbReference>
<evidence type="ECO:0000256" key="2">
    <source>
        <dbReference type="ARBA" id="ARBA00009288"/>
    </source>
</evidence>
<evidence type="ECO:0000313" key="13">
    <source>
        <dbReference type="Proteomes" id="UP000184268"/>
    </source>
</evidence>
<evidence type="ECO:0000256" key="9">
    <source>
        <dbReference type="ARBA" id="ARBA00023004"/>
    </source>
</evidence>
<evidence type="ECO:0000256" key="1">
    <source>
        <dbReference type="ARBA" id="ARBA00004196"/>
    </source>
</evidence>
<keyword evidence="8" id="KW-0560">Oxidoreductase</keyword>
<dbReference type="SUPFAM" id="SSF48695">
    <property type="entry name" value="Multiheme cytochromes"/>
    <property type="match status" value="1"/>
</dbReference>
<evidence type="ECO:0000256" key="3">
    <source>
        <dbReference type="ARBA" id="ARBA00011887"/>
    </source>
</evidence>
<dbReference type="CDD" id="cd00548">
    <property type="entry name" value="NrfA-like"/>
    <property type="match status" value="1"/>
</dbReference>
<dbReference type="GO" id="GO:0030288">
    <property type="term" value="C:outer membrane-bounded periplasmic space"/>
    <property type="evidence" value="ECO:0007669"/>
    <property type="project" value="TreeGrafter"/>
</dbReference>
<dbReference type="PIRSF" id="PIRSF000243">
    <property type="entry name" value="Cyt_c552"/>
    <property type="match status" value="1"/>
</dbReference>
<evidence type="ECO:0000256" key="10">
    <source>
        <dbReference type="ARBA" id="ARBA00049131"/>
    </source>
</evidence>
<dbReference type="RefSeq" id="WP_067657782.1">
    <property type="nucleotide sequence ID" value="NZ_FQXG01000002.1"/>
</dbReference>
<evidence type="ECO:0000313" key="12">
    <source>
        <dbReference type="EMBL" id="SHH20883.1"/>
    </source>
</evidence>
<evidence type="ECO:0000256" key="7">
    <source>
        <dbReference type="ARBA" id="ARBA00022837"/>
    </source>
</evidence>
<dbReference type="GO" id="GO:0042279">
    <property type="term" value="F:nitrite reductase (cytochrome, ammonia-forming) activity"/>
    <property type="evidence" value="ECO:0007669"/>
    <property type="project" value="UniProtKB-EC"/>
</dbReference>
<protein>
    <recommendedName>
        <fullName evidence="3">nitrite reductase (cytochrome; ammonia-forming)</fullName>
        <ecNumber evidence="3">1.7.2.2</ecNumber>
    </recommendedName>
</protein>
<dbReference type="Gene3D" id="1.20.140.10">
    <property type="entry name" value="Butyryl-CoA Dehydrogenase, subunit A, domain 3"/>
    <property type="match status" value="1"/>
</dbReference>
<evidence type="ECO:0000256" key="11">
    <source>
        <dbReference type="SAM" id="SignalP"/>
    </source>
</evidence>
<accession>A0A1M5R509</accession>